<dbReference type="InterPro" id="IPR000412">
    <property type="entry name" value="ABC_2_transport"/>
</dbReference>
<dbReference type="InterPro" id="IPR047817">
    <property type="entry name" value="ABC2_TM_bact-type"/>
</dbReference>
<keyword evidence="6 11" id="KW-0812">Transmembrane</keyword>
<proteinExistence type="inferred from homology"/>
<feature type="transmembrane region" description="Helical" evidence="11">
    <location>
        <begin position="145"/>
        <end position="166"/>
    </location>
</feature>
<feature type="transmembrane region" description="Helical" evidence="11">
    <location>
        <begin position="110"/>
        <end position="133"/>
    </location>
</feature>
<comment type="similarity">
    <text evidence="2 11">Belongs to the ABC-2 integral membrane protein family.</text>
</comment>
<reference evidence="13 14" key="1">
    <citation type="submission" date="2017-07" db="EMBL/GenBank/DDBJ databases">
        <title>Complete genome sequence of Oryzomicrobium terrae TPP412.</title>
        <authorList>
            <person name="Chiu L.-W."/>
            <person name="Lo K.-J."/>
            <person name="Tsai Y.-M."/>
            <person name="Lin S.-S."/>
            <person name="Kuo C.-H."/>
            <person name="Liu C.-T."/>
        </authorList>
    </citation>
    <scope>NUCLEOTIDE SEQUENCE [LARGE SCALE GENOMIC DNA]</scope>
    <source>
        <strain evidence="13 14">TPP412</strain>
    </source>
</reference>
<feature type="domain" description="ABC transmembrane type-2" evidence="12">
    <location>
        <begin position="32"/>
        <end position="255"/>
    </location>
</feature>
<dbReference type="PANTHER" id="PTHR30413:SF10">
    <property type="entry name" value="CAPSULE POLYSACCHARIDE EXPORT INNER-MEMBRANE PROTEIN CTRC"/>
    <property type="match status" value="1"/>
</dbReference>
<keyword evidence="14" id="KW-1185">Reference proteome</keyword>
<feature type="transmembrane region" description="Helical" evidence="11">
    <location>
        <begin position="30"/>
        <end position="51"/>
    </location>
</feature>
<dbReference type="GO" id="GO:0015920">
    <property type="term" value="P:lipopolysaccharide transport"/>
    <property type="evidence" value="ECO:0007669"/>
    <property type="project" value="TreeGrafter"/>
</dbReference>
<accession>A0A5C1EBB5</accession>
<dbReference type="PROSITE" id="PS51012">
    <property type="entry name" value="ABC_TM2"/>
    <property type="match status" value="1"/>
</dbReference>
<dbReference type="GO" id="GO:0015774">
    <property type="term" value="P:polysaccharide transport"/>
    <property type="evidence" value="ECO:0007669"/>
    <property type="project" value="UniProtKB-KW"/>
</dbReference>
<evidence type="ECO:0000256" key="5">
    <source>
        <dbReference type="ARBA" id="ARBA00022597"/>
    </source>
</evidence>
<protein>
    <recommendedName>
        <fullName evidence="11">Transport permease protein</fullName>
    </recommendedName>
</protein>
<evidence type="ECO:0000313" key="14">
    <source>
        <dbReference type="Proteomes" id="UP000323671"/>
    </source>
</evidence>
<evidence type="ECO:0000256" key="11">
    <source>
        <dbReference type="RuleBase" id="RU361157"/>
    </source>
</evidence>
<dbReference type="RefSeq" id="WP_149425926.1">
    <property type="nucleotide sequence ID" value="NZ_CP022579.1"/>
</dbReference>
<keyword evidence="10 11" id="KW-0472">Membrane</keyword>
<keyword evidence="4 11" id="KW-1003">Cell membrane</keyword>
<organism evidence="13 14">
    <name type="scientific">Oryzomicrobium terrae</name>
    <dbReference type="NCBI Taxonomy" id="1735038"/>
    <lineage>
        <taxon>Bacteria</taxon>
        <taxon>Pseudomonadati</taxon>
        <taxon>Pseudomonadota</taxon>
        <taxon>Betaproteobacteria</taxon>
        <taxon>Rhodocyclales</taxon>
        <taxon>Rhodocyclaceae</taxon>
        <taxon>Oryzomicrobium</taxon>
    </lineage>
</organism>
<dbReference type="Proteomes" id="UP000323671">
    <property type="component" value="Chromosome"/>
</dbReference>
<dbReference type="PIRSF" id="PIRSF006648">
    <property type="entry name" value="DrrB"/>
    <property type="match status" value="1"/>
</dbReference>
<evidence type="ECO:0000256" key="1">
    <source>
        <dbReference type="ARBA" id="ARBA00004651"/>
    </source>
</evidence>
<sequence length="263" mass="28976">MPFGVRSFISNRYLITQLIRREILLKYRGSLLGISWSFLHPLLVLGAYVIALGPLISDRWGLNGSHWDTVLFVYCGLSVFSPFAEVIAASPRLLQNHQSYVKKIIFPTEVLSVVTTCSAVIHGLVSLFILTVLACANGHWHPALLALPLLLLPAWLFILGISWLLCTAGAFIRDVSHAMPVITQLALFLSPVFYPTSAMPKALQVLQSYNPLAVAMEQTRGTVLRHSLPSLESWSLMLLIGSFIMALGLASFNSAKEDFADVL</sequence>
<feature type="transmembrane region" description="Helical" evidence="11">
    <location>
        <begin position="234"/>
        <end position="252"/>
    </location>
</feature>
<evidence type="ECO:0000256" key="2">
    <source>
        <dbReference type="ARBA" id="ARBA00007783"/>
    </source>
</evidence>
<keyword evidence="7" id="KW-0972">Capsule biogenesis/degradation</keyword>
<gene>
    <name evidence="13" type="ORF">OTERR_23930</name>
</gene>
<dbReference type="PANTHER" id="PTHR30413">
    <property type="entry name" value="INNER MEMBRANE TRANSPORT PERMEASE"/>
    <property type="match status" value="1"/>
</dbReference>
<name>A0A5C1EBB5_9RHOO</name>
<evidence type="ECO:0000256" key="9">
    <source>
        <dbReference type="ARBA" id="ARBA00023047"/>
    </source>
</evidence>
<dbReference type="GO" id="GO:0140359">
    <property type="term" value="F:ABC-type transporter activity"/>
    <property type="evidence" value="ECO:0007669"/>
    <property type="project" value="InterPro"/>
</dbReference>
<keyword evidence="5" id="KW-0762">Sugar transport</keyword>
<comment type="subcellular location">
    <subcellularLocation>
        <location evidence="11">Cell inner membrane</location>
        <topology evidence="11">Multi-pass membrane protein</topology>
    </subcellularLocation>
    <subcellularLocation>
        <location evidence="1">Cell membrane</location>
        <topology evidence="1">Multi-pass membrane protein</topology>
    </subcellularLocation>
</comment>
<evidence type="ECO:0000256" key="8">
    <source>
        <dbReference type="ARBA" id="ARBA00022989"/>
    </source>
</evidence>
<keyword evidence="3 11" id="KW-0813">Transport</keyword>
<dbReference type="KEGG" id="otr:OTERR_23930"/>
<dbReference type="AlphaFoldDB" id="A0A5C1EBB5"/>
<dbReference type="EMBL" id="CP022579">
    <property type="protein sequence ID" value="QEL65869.1"/>
    <property type="molecule type" value="Genomic_DNA"/>
</dbReference>
<keyword evidence="9" id="KW-0625">Polysaccharide transport</keyword>
<evidence type="ECO:0000256" key="6">
    <source>
        <dbReference type="ARBA" id="ARBA00022692"/>
    </source>
</evidence>
<evidence type="ECO:0000259" key="12">
    <source>
        <dbReference type="PROSITE" id="PS51012"/>
    </source>
</evidence>
<evidence type="ECO:0000256" key="10">
    <source>
        <dbReference type="ARBA" id="ARBA00023136"/>
    </source>
</evidence>
<evidence type="ECO:0000256" key="7">
    <source>
        <dbReference type="ARBA" id="ARBA00022903"/>
    </source>
</evidence>
<feature type="transmembrane region" description="Helical" evidence="11">
    <location>
        <begin position="178"/>
        <end position="194"/>
    </location>
</feature>
<dbReference type="InterPro" id="IPR013525">
    <property type="entry name" value="ABC2_TM"/>
</dbReference>
<evidence type="ECO:0000256" key="3">
    <source>
        <dbReference type="ARBA" id="ARBA00022448"/>
    </source>
</evidence>
<dbReference type="GO" id="GO:0043190">
    <property type="term" value="C:ATP-binding cassette (ABC) transporter complex"/>
    <property type="evidence" value="ECO:0007669"/>
    <property type="project" value="InterPro"/>
</dbReference>
<evidence type="ECO:0000313" key="13">
    <source>
        <dbReference type="EMBL" id="QEL65869.1"/>
    </source>
</evidence>
<evidence type="ECO:0000256" key="4">
    <source>
        <dbReference type="ARBA" id="ARBA00022475"/>
    </source>
</evidence>
<keyword evidence="8 11" id="KW-1133">Transmembrane helix</keyword>
<dbReference type="Pfam" id="PF01061">
    <property type="entry name" value="ABC2_membrane"/>
    <property type="match status" value="1"/>
</dbReference>
<feature type="transmembrane region" description="Helical" evidence="11">
    <location>
        <begin position="71"/>
        <end position="89"/>
    </location>
</feature>